<organism evidence="12 13">
    <name type="scientific">Pedobacter ginsengisoli</name>
    <dbReference type="NCBI Taxonomy" id="363852"/>
    <lineage>
        <taxon>Bacteria</taxon>
        <taxon>Pseudomonadati</taxon>
        <taxon>Bacteroidota</taxon>
        <taxon>Sphingobacteriia</taxon>
        <taxon>Sphingobacteriales</taxon>
        <taxon>Sphingobacteriaceae</taxon>
        <taxon>Pedobacter</taxon>
    </lineage>
</organism>
<dbReference type="GO" id="GO:0016740">
    <property type="term" value="F:transferase activity"/>
    <property type="evidence" value="ECO:0007669"/>
    <property type="project" value="UniProtKB-UniRule"/>
</dbReference>
<proteinExistence type="inferred from homology"/>
<dbReference type="Proteomes" id="UP000223749">
    <property type="component" value="Chromosome"/>
</dbReference>
<keyword evidence="7 10" id="KW-0460">Magnesium</keyword>
<keyword evidence="5 10" id="KW-0479">Metal-binding</keyword>
<dbReference type="SUPFAM" id="SSF143631">
    <property type="entry name" value="ApbE-like"/>
    <property type="match status" value="1"/>
</dbReference>
<gene>
    <name evidence="12" type="ORF">CPT03_03360</name>
</gene>
<feature type="binding site" evidence="11">
    <location>
        <position position="154"/>
    </location>
    <ligand>
        <name>Mg(2+)</name>
        <dbReference type="ChEBI" id="CHEBI:18420"/>
    </ligand>
</feature>
<evidence type="ECO:0000256" key="10">
    <source>
        <dbReference type="PIRNR" id="PIRNR006268"/>
    </source>
</evidence>
<evidence type="ECO:0000313" key="12">
    <source>
        <dbReference type="EMBL" id="ATP55569.1"/>
    </source>
</evidence>
<sequence length="311" mass="33910">MRIKESCQRILKLMGNRFEFTVIAEDEAAGQKAIDAAIAEVRRIEALFSTFRDSSQTSLINQHAGIKPIKVDKEVVSLIQRAIKISDITQGAFDITYGSIDKSLWNFDINMTSLPEVETALQSVSLINYQNVIIDTENSTIMLKNKGMRIGFGGIGKGYAADRAKLVLQNMGIKAGIVNAAGDLVTWGMQLNDRPWTIGIADPNQSNLPFSSLNISNMAIATSGNYEKYATINGKKYSHTIDPKTGLPVSGIKSVSILCPSAELADALATPVVVMGVEVGLDLINQLQHVACIIIDDFDRLYTSKNINVKQ</sequence>
<dbReference type="Pfam" id="PF02424">
    <property type="entry name" value="ApbE"/>
    <property type="match status" value="1"/>
</dbReference>
<comment type="catalytic activity">
    <reaction evidence="9 10">
        <text>L-threonyl-[protein] + FAD = FMN-L-threonyl-[protein] + AMP + H(+)</text>
        <dbReference type="Rhea" id="RHEA:36847"/>
        <dbReference type="Rhea" id="RHEA-COMP:11060"/>
        <dbReference type="Rhea" id="RHEA-COMP:11061"/>
        <dbReference type="ChEBI" id="CHEBI:15378"/>
        <dbReference type="ChEBI" id="CHEBI:30013"/>
        <dbReference type="ChEBI" id="CHEBI:57692"/>
        <dbReference type="ChEBI" id="CHEBI:74257"/>
        <dbReference type="ChEBI" id="CHEBI:456215"/>
        <dbReference type="EC" id="2.7.1.180"/>
    </reaction>
</comment>
<dbReference type="EC" id="2.7.1.180" evidence="1 10"/>
<protein>
    <recommendedName>
        <fullName evidence="2 10">FAD:protein FMN transferase</fullName>
        <ecNumber evidence="1 10">2.7.1.180</ecNumber>
    </recommendedName>
    <alternativeName>
        <fullName evidence="8 10">Flavin transferase</fullName>
    </alternativeName>
</protein>
<evidence type="ECO:0000256" key="3">
    <source>
        <dbReference type="ARBA" id="ARBA00022630"/>
    </source>
</evidence>
<evidence type="ECO:0000256" key="5">
    <source>
        <dbReference type="ARBA" id="ARBA00022723"/>
    </source>
</evidence>
<dbReference type="InterPro" id="IPR003374">
    <property type="entry name" value="ApbE-like_sf"/>
</dbReference>
<dbReference type="GO" id="GO:0046872">
    <property type="term" value="F:metal ion binding"/>
    <property type="evidence" value="ECO:0007669"/>
    <property type="project" value="UniProtKB-UniRule"/>
</dbReference>
<keyword evidence="13" id="KW-1185">Reference proteome</keyword>
<dbReference type="OrthoDB" id="9778595at2"/>
<keyword evidence="4 10" id="KW-0808">Transferase</keyword>
<name>A0A2D1U1U8_9SPHI</name>
<evidence type="ECO:0000256" key="6">
    <source>
        <dbReference type="ARBA" id="ARBA00022827"/>
    </source>
</evidence>
<comment type="cofactor">
    <cofactor evidence="11">
        <name>Mg(2+)</name>
        <dbReference type="ChEBI" id="CHEBI:18420"/>
    </cofactor>
    <cofactor evidence="11">
        <name>Mn(2+)</name>
        <dbReference type="ChEBI" id="CHEBI:29035"/>
    </cofactor>
    <text evidence="11">Magnesium. Can also use manganese.</text>
</comment>
<dbReference type="PANTHER" id="PTHR30040:SF2">
    <property type="entry name" value="FAD:PROTEIN FMN TRANSFERASE"/>
    <property type="match status" value="1"/>
</dbReference>
<evidence type="ECO:0000256" key="7">
    <source>
        <dbReference type="ARBA" id="ARBA00022842"/>
    </source>
</evidence>
<dbReference type="InterPro" id="IPR024932">
    <property type="entry name" value="ApbE"/>
</dbReference>
<evidence type="ECO:0000256" key="9">
    <source>
        <dbReference type="ARBA" id="ARBA00048540"/>
    </source>
</evidence>
<dbReference type="AlphaFoldDB" id="A0A2D1U1U8"/>
<dbReference type="EMBL" id="CP024091">
    <property type="protein sequence ID" value="ATP55569.1"/>
    <property type="molecule type" value="Genomic_DNA"/>
</dbReference>
<dbReference type="RefSeq" id="WP_099437517.1">
    <property type="nucleotide sequence ID" value="NZ_CP024091.1"/>
</dbReference>
<evidence type="ECO:0000256" key="8">
    <source>
        <dbReference type="ARBA" id="ARBA00031306"/>
    </source>
</evidence>
<evidence type="ECO:0000256" key="11">
    <source>
        <dbReference type="PIRSR" id="PIRSR006268-2"/>
    </source>
</evidence>
<comment type="similarity">
    <text evidence="10">Belongs to the ApbE family.</text>
</comment>
<evidence type="ECO:0000256" key="4">
    <source>
        <dbReference type="ARBA" id="ARBA00022679"/>
    </source>
</evidence>
<feature type="binding site" evidence="11">
    <location>
        <position position="270"/>
    </location>
    <ligand>
        <name>Mg(2+)</name>
        <dbReference type="ChEBI" id="CHEBI:18420"/>
    </ligand>
</feature>
<keyword evidence="6 10" id="KW-0274">FAD</keyword>
<feature type="binding site" evidence="11">
    <location>
        <position position="266"/>
    </location>
    <ligand>
        <name>Mg(2+)</name>
        <dbReference type="ChEBI" id="CHEBI:18420"/>
    </ligand>
</feature>
<dbReference type="Gene3D" id="3.10.520.10">
    <property type="entry name" value="ApbE-like domains"/>
    <property type="match status" value="1"/>
</dbReference>
<reference evidence="12 13" key="1">
    <citation type="submission" date="2017-10" db="EMBL/GenBank/DDBJ databases">
        <title>Whole genome of Pedobacter ginsengisoli T01R-27 isolated from tomato rhizosphere.</title>
        <authorList>
            <person name="Weon H.-Y."/>
            <person name="Lee S.A."/>
            <person name="Sang M.K."/>
            <person name="Song J."/>
        </authorList>
    </citation>
    <scope>NUCLEOTIDE SEQUENCE [LARGE SCALE GENOMIC DNA]</scope>
    <source>
        <strain evidence="12 13">T01R-27</strain>
    </source>
</reference>
<evidence type="ECO:0000313" key="13">
    <source>
        <dbReference type="Proteomes" id="UP000223749"/>
    </source>
</evidence>
<evidence type="ECO:0000256" key="1">
    <source>
        <dbReference type="ARBA" id="ARBA00011955"/>
    </source>
</evidence>
<dbReference type="PANTHER" id="PTHR30040">
    <property type="entry name" value="THIAMINE BIOSYNTHESIS LIPOPROTEIN APBE"/>
    <property type="match status" value="1"/>
</dbReference>
<dbReference type="PIRSF" id="PIRSF006268">
    <property type="entry name" value="ApbE"/>
    <property type="match status" value="1"/>
</dbReference>
<dbReference type="KEGG" id="pgs:CPT03_03360"/>
<accession>A0A2D1U1U8</accession>
<evidence type="ECO:0000256" key="2">
    <source>
        <dbReference type="ARBA" id="ARBA00016337"/>
    </source>
</evidence>
<keyword evidence="3 10" id="KW-0285">Flavoprotein</keyword>